<keyword evidence="2" id="KW-0812">Transmembrane</keyword>
<organism evidence="3 4">
    <name type="scientific">Amniculicola lignicola CBS 123094</name>
    <dbReference type="NCBI Taxonomy" id="1392246"/>
    <lineage>
        <taxon>Eukaryota</taxon>
        <taxon>Fungi</taxon>
        <taxon>Dikarya</taxon>
        <taxon>Ascomycota</taxon>
        <taxon>Pezizomycotina</taxon>
        <taxon>Dothideomycetes</taxon>
        <taxon>Pleosporomycetidae</taxon>
        <taxon>Pleosporales</taxon>
        <taxon>Amniculicolaceae</taxon>
        <taxon>Amniculicola</taxon>
    </lineage>
</organism>
<keyword evidence="2" id="KW-1133">Transmembrane helix</keyword>
<keyword evidence="4" id="KW-1185">Reference proteome</keyword>
<feature type="transmembrane region" description="Helical" evidence="2">
    <location>
        <begin position="182"/>
        <end position="202"/>
    </location>
</feature>
<proteinExistence type="predicted"/>
<sequence length="288" mass="33386">MSPRHITSNVPIMDILEELPNRNEPLDLLEHGTRGLSHMEILTDEEQVNERRKQRKKGKRKGKRKGNVDRRPERRKKRRGPDEDETDTEPDKPMQSRGSRTFRSFVRSFRLQFLAQFTPWWPKYEVPKVAFYRRSYQRHMRALVLHTVPLLGALALFFLNVISPDWRDNYIPPKLRIAIPFIAKFHEMLMQTSIATILLVFINKRIRLGFVPFGWLFAPRNVAAISYLWSAEYLSGWTSVALPTFGKRLWGVFVITLGILLASTCGPSSTIAMMPKSVEVYLGTGPHL</sequence>
<gene>
    <name evidence="3" type="ORF">P154DRAFT_611410</name>
</gene>
<name>A0A6A5W1V6_9PLEO</name>
<dbReference type="Proteomes" id="UP000799779">
    <property type="component" value="Unassembled WGS sequence"/>
</dbReference>
<feature type="transmembrane region" description="Helical" evidence="2">
    <location>
        <begin position="143"/>
        <end position="162"/>
    </location>
</feature>
<evidence type="ECO:0000313" key="4">
    <source>
        <dbReference type="Proteomes" id="UP000799779"/>
    </source>
</evidence>
<dbReference type="EMBL" id="ML977644">
    <property type="protein sequence ID" value="KAF1995177.1"/>
    <property type="molecule type" value="Genomic_DNA"/>
</dbReference>
<dbReference type="AlphaFoldDB" id="A0A6A5W1V6"/>
<feature type="transmembrane region" description="Helical" evidence="2">
    <location>
        <begin position="249"/>
        <end position="266"/>
    </location>
</feature>
<feature type="region of interest" description="Disordered" evidence="1">
    <location>
        <begin position="39"/>
        <end position="99"/>
    </location>
</feature>
<dbReference type="OrthoDB" id="5342924at2759"/>
<evidence type="ECO:0000256" key="2">
    <source>
        <dbReference type="SAM" id="Phobius"/>
    </source>
</evidence>
<keyword evidence="2" id="KW-0472">Membrane</keyword>
<feature type="transmembrane region" description="Helical" evidence="2">
    <location>
        <begin position="209"/>
        <end position="229"/>
    </location>
</feature>
<evidence type="ECO:0000313" key="3">
    <source>
        <dbReference type="EMBL" id="KAF1995177.1"/>
    </source>
</evidence>
<evidence type="ECO:0000256" key="1">
    <source>
        <dbReference type="SAM" id="MobiDB-lite"/>
    </source>
</evidence>
<feature type="compositionally biased region" description="Basic residues" evidence="1">
    <location>
        <begin position="52"/>
        <end position="65"/>
    </location>
</feature>
<reference evidence="3" key="1">
    <citation type="journal article" date="2020" name="Stud. Mycol.">
        <title>101 Dothideomycetes genomes: a test case for predicting lifestyles and emergence of pathogens.</title>
        <authorList>
            <person name="Haridas S."/>
            <person name="Albert R."/>
            <person name="Binder M."/>
            <person name="Bloem J."/>
            <person name="Labutti K."/>
            <person name="Salamov A."/>
            <person name="Andreopoulos B."/>
            <person name="Baker S."/>
            <person name="Barry K."/>
            <person name="Bills G."/>
            <person name="Bluhm B."/>
            <person name="Cannon C."/>
            <person name="Castanera R."/>
            <person name="Culley D."/>
            <person name="Daum C."/>
            <person name="Ezra D."/>
            <person name="Gonzalez J."/>
            <person name="Henrissat B."/>
            <person name="Kuo A."/>
            <person name="Liang C."/>
            <person name="Lipzen A."/>
            <person name="Lutzoni F."/>
            <person name="Magnuson J."/>
            <person name="Mondo S."/>
            <person name="Nolan M."/>
            <person name="Ohm R."/>
            <person name="Pangilinan J."/>
            <person name="Park H.-J."/>
            <person name="Ramirez L."/>
            <person name="Alfaro M."/>
            <person name="Sun H."/>
            <person name="Tritt A."/>
            <person name="Yoshinaga Y."/>
            <person name="Zwiers L.-H."/>
            <person name="Turgeon B."/>
            <person name="Goodwin S."/>
            <person name="Spatafora J."/>
            <person name="Crous P."/>
            <person name="Grigoriev I."/>
        </authorList>
    </citation>
    <scope>NUCLEOTIDE SEQUENCE</scope>
    <source>
        <strain evidence="3">CBS 123094</strain>
    </source>
</reference>
<protein>
    <submittedName>
        <fullName evidence="3">Uncharacterized protein</fullName>
    </submittedName>
</protein>
<accession>A0A6A5W1V6</accession>